<accession>A0A1U7WEL5</accession>
<evidence type="ECO:0000259" key="1">
    <source>
        <dbReference type="Pfam" id="PF00078"/>
    </source>
</evidence>
<gene>
    <name evidence="3" type="primary">LOC104227788</name>
</gene>
<proteinExistence type="predicted"/>
<dbReference type="InterPro" id="IPR043502">
    <property type="entry name" value="DNA/RNA_pol_sf"/>
</dbReference>
<evidence type="ECO:0000313" key="2">
    <source>
        <dbReference type="Proteomes" id="UP000189701"/>
    </source>
</evidence>
<protein>
    <submittedName>
        <fullName evidence="3">Uncharacterized protein LOC104227788</fullName>
    </submittedName>
</protein>
<dbReference type="AlphaFoldDB" id="A0A1U7WEL5"/>
<reference evidence="3" key="2">
    <citation type="submission" date="2025-08" db="UniProtKB">
        <authorList>
            <consortium name="RefSeq"/>
        </authorList>
    </citation>
    <scope>IDENTIFICATION</scope>
    <source>
        <tissue evidence="3">Leaf</tissue>
    </source>
</reference>
<feature type="domain" description="Reverse transcriptase" evidence="1">
    <location>
        <begin position="175"/>
        <end position="326"/>
    </location>
</feature>
<dbReference type="InterPro" id="IPR000477">
    <property type="entry name" value="RT_dom"/>
</dbReference>
<organism evidence="2 3">
    <name type="scientific">Nicotiana sylvestris</name>
    <name type="common">Wood tobacco</name>
    <name type="synonym">South American tobacco</name>
    <dbReference type="NCBI Taxonomy" id="4096"/>
    <lineage>
        <taxon>Eukaryota</taxon>
        <taxon>Viridiplantae</taxon>
        <taxon>Streptophyta</taxon>
        <taxon>Embryophyta</taxon>
        <taxon>Tracheophyta</taxon>
        <taxon>Spermatophyta</taxon>
        <taxon>Magnoliopsida</taxon>
        <taxon>eudicotyledons</taxon>
        <taxon>Gunneridae</taxon>
        <taxon>Pentapetalae</taxon>
        <taxon>asterids</taxon>
        <taxon>lamiids</taxon>
        <taxon>Solanales</taxon>
        <taxon>Solanaceae</taxon>
        <taxon>Nicotianoideae</taxon>
        <taxon>Nicotianeae</taxon>
        <taxon>Nicotiana</taxon>
    </lineage>
</organism>
<evidence type="ECO:0000313" key="3">
    <source>
        <dbReference type="RefSeq" id="XP_009778407.1"/>
    </source>
</evidence>
<dbReference type="CDD" id="cd01650">
    <property type="entry name" value="RT_nLTR_like"/>
    <property type="match status" value="1"/>
</dbReference>
<dbReference type="eggNOG" id="KOG1075">
    <property type="taxonomic scope" value="Eukaryota"/>
</dbReference>
<dbReference type="OrthoDB" id="1752289at2759"/>
<name>A0A1U7WEL5_NICSY</name>
<keyword evidence="2" id="KW-1185">Reference proteome</keyword>
<dbReference type="Pfam" id="PF00078">
    <property type="entry name" value="RVT_1"/>
    <property type="match status" value="1"/>
</dbReference>
<reference evidence="2" key="1">
    <citation type="journal article" date="2013" name="Genome Biol.">
        <title>Reference genomes and transcriptomes of Nicotiana sylvestris and Nicotiana tomentosiformis.</title>
        <authorList>
            <person name="Sierro N."/>
            <person name="Battey J.N."/>
            <person name="Ouadi S."/>
            <person name="Bovet L."/>
            <person name="Goepfert S."/>
            <person name="Bakaher N."/>
            <person name="Peitsch M.C."/>
            <person name="Ivanov N.V."/>
        </authorList>
    </citation>
    <scope>NUCLEOTIDE SEQUENCE [LARGE SCALE GENOMIC DNA]</scope>
</reference>
<dbReference type="InterPro" id="IPR052343">
    <property type="entry name" value="Retrotransposon-Effector_Assoc"/>
</dbReference>
<dbReference type="PANTHER" id="PTHR46890:SF48">
    <property type="entry name" value="RNA-DIRECTED DNA POLYMERASE"/>
    <property type="match status" value="1"/>
</dbReference>
<dbReference type="RefSeq" id="XP_009778407.1">
    <property type="nucleotide sequence ID" value="XM_009780105.1"/>
</dbReference>
<dbReference type="SUPFAM" id="SSF56672">
    <property type="entry name" value="DNA/RNA polymerases"/>
    <property type="match status" value="1"/>
</dbReference>
<dbReference type="Proteomes" id="UP000189701">
    <property type="component" value="Unplaced"/>
</dbReference>
<sequence>MVDESIMKQKSRVQWLNLGDSNTTFYHACMKNRQARNNIGKLIDSNGDIVQNTEEVKAKILNFYRGLLGSSATQLPMINCNIMKNDNVLNMSQQLQLISPVSNEEVKQALLGIDDNKAPMRDGYNSYFFKKTWNIVGEEITATVQDFFESADMCKAINCTTITLIPNIQNPTNIRDFKLISCCTVLYKLISKVITTRMQEVMDRLVDNCQAAFVLGKLITDNILMSHELVKGYGRKSISPRCMLKIDMQKAYDSVEWMYIEQVLRSLNFPEIFVRWIMACISTMIYSVLINGRPTDPFEAKKGLRQGDPLSHFLFVLAMEYLSRSFVTTQNPTSRDDT</sequence>
<dbReference type="PANTHER" id="PTHR46890">
    <property type="entry name" value="NON-LTR RETROLELEMENT REVERSE TRANSCRIPTASE-LIKE PROTEIN-RELATED"/>
    <property type="match status" value="1"/>
</dbReference>